<dbReference type="RefSeq" id="XP_005847874.1">
    <property type="nucleotide sequence ID" value="XM_005847812.1"/>
</dbReference>
<feature type="compositionally biased region" description="Acidic residues" evidence="7">
    <location>
        <begin position="882"/>
        <end position="892"/>
    </location>
</feature>
<feature type="compositionally biased region" description="Basic residues" evidence="7">
    <location>
        <begin position="867"/>
        <end position="877"/>
    </location>
</feature>
<dbReference type="InParanoid" id="E1ZDX9"/>
<proteinExistence type="inferred from homology"/>
<dbReference type="GeneID" id="17355314"/>
<feature type="domain" description="PHD-type" evidence="8">
    <location>
        <begin position="931"/>
        <end position="980"/>
    </location>
</feature>
<dbReference type="InterPro" id="IPR001965">
    <property type="entry name" value="Znf_PHD"/>
</dbReference>
<dbReference type="InterPro" id="IPR027417">
    <property type="entry name" value="P-loop_NTPase"/>
</dbReference>
<dbReference type="eggNOG" id="KOG1513">
    <property type="taxonomic scope" value="Eukaryota"/>
</dbReference>
<organism evidence="10">
    <name type="scientific">Chlorella variabilis</name>
    <name type="common">Green alga</name>
    <dbReference type="NCBI Taxonomy" id="554065"/>
    <lineage>
        <taxon>Eukaryota</taxon>
        <taxon>Viridiplantae</taxon>
        <taxon>Chlorophyta</taxon>
        <taxon>core chlorophytes</taxon>
        <taxon>Trebouxiophyceae</taxon>
        <taxon>Chlorellales</taxon>
        <taxon>Chlorellaceae</taxon>
        <taxon>Chlorella clade</taxon>
        <taxon>Chlorella</taxon>
    </lineage>
</organism>
<dbReference type="InterPro" id="IPR039187">
    <property type="entry name" value="SNO_AAA"/>
</dbReference>
<dbReference type="GO" id="GO:0005634">
    <property type="term" value="C:nucleus"/>
    <property type="evidence" value="ECO:0007669"/>
    <property type="project" value="TreeGrafter"/>
</dbReference>
<dbReference type="InterPro" id="IPR057332">
    <property type="entry name" value="SBNO_a/b_dom"/>
</dbReference>
<accession>E1ZDX9</accession>
<dbReference type="InterPro" id="IPR011011">
    <property type="entry name" value="Znf_FYVE_PHD"/>
</dbReference>
<feature type="region of interest" description="Disordered" evidence="7">
    <location>
        <begin position="80"/>
        <end position="99"/>
    </location>
</feature>
<dbReference type="Gene3D" id="3.30.40.10">
    <property type="entry name" value="Zinc/RING finger domain, C3HC4 (zinc finger)"/>
    <property type="match status" value="1"/>
</dbReference>
<keyword evidence="2" id="KW-0479">Metal-binding</keyword>
<dbReference type="PANTHER" id="PTHR12706">
    <property type="entry name" value="STRAWBERRY NOTCH-RELATED"/>
    <property type="match status" value="1"/>
</dbReference>
<feature type="compositionally biased region" description="Basic residues" evidence="7">
    <location>
        <begin position="1774"/>
        <end position="1789"/>
    </location>
</feature>
<dbReference type="SUPFAM" id="SSF57903">
    <property type="entry name" value="FYVE/PHD zinc finger"/>
    <property type="match status" value="1"/>
</dbReference>
<dbReference type="EMBL" id="GL433843">
    <property type="protein sequence ID" value="EFN55772.1"/>
    <property type="molecule type" value="Genomic_DNA"/>
</dbReference>
<dbReference type="InterPro" id="IPR019787">
    <property type="entry name" value="Znf_PHD-finger"/>
</dbReference>
<feature type="compositionally biased region" description="Acidic residues" evidence="7">
    <location>
        <begin position="195"/>
        <end position="205"/>
    </location>
</feature>
<dbReference type="KEGG" id="cvr:CHLNCDRAFT_51983"/>
<feature type="region of interest" description="Disordered" evidence="7">
    <location>
        <begin position="1769"/>
        <end position="1789"/>
    </location>
</feature>
<dbReference type="Proteomes" id="UP000008141">
    <property type="component" value="Unassembled WGS sequence"/>
</dbReference>
<reference evidence="9 10" key="1">
    <citation type="journal article" date="2010" name="Plant Cell">
        <title>The Chlorella variabilis NC64A genome reveals adaptation to photosymbiosis, coevolution with viruses, and cryptic sex.</title>
        <authorList>
            <person name="Blanc G."/>
            <person name="Duncan G."/>
            <person name="Agarkova I."/>
            <person name="Borodovsky M."/>
            <person name="Gurnon J."/>
            <person name="Kuo A."/>
            <person name="Lindquist E."/>
            <person name="Lucas S."/>
            <person name="Pangilinan J."/>
            <person name="Polle J."/>
            <person name="Salamov A."/>
            <person name="Terry A."/>
            <person name="Yamada T."/>
            <person name="Dunigan D.D."/>
            <person name="Grigoriev I.V."/>
            <person name="Claverie J.M."/>
            <person name="Van Etten J.L."/>
        </authorList>
    </citation>
    <scope>NUCLEOTIDE SEQUENCE [LARGE SCALE GENOMIC DNA]</scope>
    <source>
        <strain evidence="9 10">NC64A</strain>
    </source>
</reference>
<keyword evidence="6" id="KW-0175">Coiled coil</keyword>
<name>E1ZDX9_CHLVA</name>
<protein>
    <recommendedName>
        <fullName evidence="8">PHD-type domain-containing protein</fullName>
    </recommendedName>
</protein>
<evidence type="ECO:0000256" key="2">
    <source>
        <dbReference type="ARBA" id="ARBA00022723"/>
    </source>
</evidence>
<feature type="compositionally biased region" description="Low complexity" evidence="7">
    <location>
        <begin position="893"/>
        <end position="908"/>
    </location>
</feature>
<dbReference type="PANTHER" id="PTHR12706:SF30">
    <property type="entry name" value="PROTEIN STRAWBERRY NOTCH-RELATED"/>
    <property type="match status" value="1"/>
</dbReference>
<evidence type="ECO:0000256" key="7">
    <source>
        <dbReference type="SAM" id="MobiDB-lite"/>
    </source>
</evidence>
<dbReference type="Pfam" id="PF00628">
    <property type="entry name" value="PHD"/>
    <property type="match status" value="1"/>
</dbReference>
<evidence type="ECO:0000256" key="5">
    <source>
        <dbReference type="PROSITE-ProRule" id="PRU00146"/>
    </source>
</evidence>
<dbReference type="GO" id="GO:0006355">
    <property type="term" value="P:regulation of DNA-templated transcription"/>
    <property type="evidence" value="ECO:0007669"/>
    <property type="project" value="InterPro"/>
</dbReference>
<gene>
    <name evidence="9" type="ORF">CHLNCDRAFT_51983</name>
</gene>
<dbReference type="GO" id="GO:0008270">
    <property type="term" value="F:zinc ion binding"/>
    <property type="evidence" value="ECO:0007669"/>
    <property type="project" value="UniProtKB-KW"/>
</dbReference>
<feature type="region of interest" description="Disordered" evidence="7">
    <location>
        <begin position="1059"/>
        <end position="1112"/>
    </location>
</feature>
<dbReference type="eggNOG" id="KOG1245">
    <property type="taxonomic scope" value="Eukaryota"/>
</dbReference>
<dbReference type="InterPro" id="IPR026741">
    <property type="entry name" value="SNO"/>
</dbReference>
<dbReference type="Pfam" id="PF13872">
    <property type="entry name" value="AAA_34"/>
    <property type="match status" value="1"/>
</dbReference>
<dbReference type="GO" id="GO:0042393">
    <property type="term" value="F:histone binding"/>
    <property type="evidence" value="ECO:0007669"/>
    <property type="project" value="TreeGrafter"/>
</dbReference>
<feature type="compositionally biased region" description="Low complexity" evidence="7">
    <location>
        <begin position="179"/>
        <end position="194"/>
    </location>
</feature>
<keyword evidence="10" id="KW-1185">Reference proteome</keyword>
<comment type="similarity">
    <text evidence="1">Belongs to the SBNO family.</text>
</comment>
<dbReference type="SUPFAM" id="SSF52540">
    <property type="entry name" value="P-loop containing nucleoside triphosphate hydrolases"/>
    <property type="match status" value="2"/>
</dbReference>
<dbReference type="OMA" id="MICGRED"/>
<keyword evidence="4" id="KW-0862">Zinc</keyword>
<evidence type="ECO:0000256" key="4">
    <source>
        <dbReference type="ARBA" id="ARBA00022833"/>
    </source>
</evidence>
<feature type="coiled-coil region" evidence="6">
    <location>
        <begin position="761"/>
        <end position="806"/>
    </location>
</feature>
<evidence type="ECO:0000313" key="9">
    <source>
        <dbReference type="EMBL" id="EFN55772.1"/>
    </source>
</evidence>
<evidence type="ECO:0000256" key="6">
    <source>
        <dbReference type="SAM" id="Coils"/>
    </source>
</evidence>
<dbReference type="Pfam" id="PF13871">
    <property type="entry name" value="Helicase_C_4"/>
    <property type="match status" value="1"/>
</dbReference>
<feature type="region of interest" description="Disordered" evidence="7">
    <location>
        <begin position="166"/>
        <end position="216"/>
    </location>
</feature>
<dbReference type="InterPro" id="IPR013083">
    <property type="entry name" value="Znf_RING/FYVE/PHD"/>
</dbReference>
<sequence length="1789" mass="193577">MDPRYAAAQLRLRQHTVLLLNEKGLRGSQLREAVNSAATQMGLPLTAIPHDVARLVAAYSQPAAASTAAADVAARQQLAPAGAAQARNPSAQAQAASHQEQLRISMERIQRAAPVAAAAAAAAAAAGRTGSSQPPTSAELTAMRAAYLAHLNGATSGATTAAAADSMARKQKKKRKSAADAAGTAAAAAAGEPMVELEEEEDMEEGGAVGTDENEDGHTYAEYRAMQIRAMHPDIMGHPDALVETASLASVPLPAPSFQHSLHDCVAERLLSDAQLETIVYANMKFNGPRLPDGKRAGFFLGDGAGVGKGRQIGGLIKQHWADGGRRVLWVSVSADLRHDAARDLRDVRASRIPICPRGSESVPTGRGLERFGDGCLFITYSLLISGLGSKKARGQDEEEGEAQNVEAGRLLVPPGSRLAQIVAWLQGGKGQPPLLVFDECHKAKNLLPSGGAQPTMTARAVVEIQAGGAGGFTACSPTVEQLPDAKVLYSSATGASEPKNLAYMTRLGLFGFKDAQDMIELLSKSKLGALELAAMSLKATGTYLSRTLSYAGAEFALGYVDVDEVFKVMYDRATSFWTLLWKIVQCHPRLKKLQGVFWSANQRFWKQLLMASKVPACALMAKEAMQNGMAVVIGLQSTGEANTDLLKETSGNNFDDLVSAPRMILEQYIRGHFPLDTAGADRAELDSLEYQVFNAIQTWRDMPSASQVVAAKAQGREVQHAAALMGFRVNRRERQSEDAIIAMRLKMKKAAQEEEAKWVERAHQEKLEQWQRRRAAQERRLRLEKEQAEEDVAAAEAAVARLHGKAKAAPAAATAGLEASSSDEEGGQTLAARAGGCGGSAKRKAAVLEDSEDERDGGKENAAQRHTAKRPPASRRRVLDGDSDSSSDDELPLSARPPLAPRGAGAGGQPPLAFRLVAEPVEIDLTLDDDIECMICGREDDEENMMLCDGCDRGCHTLCAGLRRLPCSTTWLCSGCSAAQNSKTGGAAKQQQQQQHGRLHKRTAAAGLSDSEDDAGLLSAPRVAPQTAGSKMQLLAAERRLETAKRQLRTAELELEAFEEQTAEGPPPTPQRAPRLGHRQQASRICRPPASRCRQLRRAAPQARAGSTSFDPTVRNLQLTSRGVAGYRHAVKVHGLADMQLPAGMGAQLAAREEARLAAQEARAPEAEEGAFDLGGMGPDFKPQEGDPNADISLQLLRMRGWLLRIVNAMELPPNPLDHLIELLGGEQHVAELTGRKGFVSKDEGSGRAMYVQRGGDGPQKDVNMREKEAFMEGRKLVAIISDAASTGISLQADRRVGNQRRRCHITLELPWSADKAVQQFGRSHRANQVSAPLYRILTVPVGGEYRFASAAAKRLASLGALLRGDRNAIGAGSELKGFDIDNAHGEKALLRVLQDVCGEHGSKPMPGVKVPELPPELAESEFLHTSGMDELMERSGREATPPFFKYMRTKLLSIGVLEEGGEGTGRILVPSAKAKVKIPRFLNRLLGLPMVDQELLFQYFQDTLDATVAQLKSEGKFDSGIVTIKGRSCKVVSKRPIYRDATSGGEVQHVELSLDRGLPWEAALAFKNEVEEKLEEQEPGRRHLSGFYVQRGKDVMAGGRRRNTIMLATEIIKSASNIRNTRFHIQKPNLGSCPSKTLQEMDEQGFRRMPDKDAEALWNFWFAHTEHHCMHGGQKLEKWHDRSQWGRHSKGTGNKLPLRVVKTIQEDGLPLVGVEATNREELLYFEQCLSQPEVEEQAGALQRARLQQQQGGPAAAALAAAGFGLPPYHGSYRPHKKKGGGRGRHFR</sequence>
<keyword evidence="3 5" id="KW-0863">Zinc-finger</keyword>
<dbReference type="GO" id="GO:0031490">
    <property type="term" value="F:chromatin DNA binding"/>
    <property type="evidence" value="ECO:0007669"/>
    <property type="project" value="TreeGrafter"/>
</dbReference>
<evidence type="ECO:0000259" key="8">
    <source>
        <dbReference type="PROSITE" id="PS50016"/>
    </source>
</evidence>
<dbReference type="OrthoDB" id="421838at2759"/>
<feature type="region of interest" description="Disordered" evidence="7">
    <location>
        <begin position="1006"/>
        <end position="1030"/>
    </location>
</feature>
<evidence type="ECO:0000313" key="10">
    <source>
        <dbReference type="Proteomes" id="UP000008141"/>
    </source>
</evidence>
<dbReference type="Pfam" id="PF25373">
    <property type="entry name" value="SBNO"/>
    <property type="match status" value="1"/>
</dbReference>
<feature type="region of interest" description="Disordered" evidence="7">
    <location>
        <begin position="818"/>
        <end position="908"/>
    </location>
</feature>
<evidence type="ECO:0000256" key="1">
    <source>
        <dbReference type="ARBA" id="ARBA00006992"/>
    </source>
</evidence>
<evidence type="ECO:0000256" key="3">
    <source>
        <dbReference type="ARBA" id="ARBA00022771"/>
    </source>
</evidence>
<dbReference type="SMART" id="SM00249">
    <property type="entry name" value="PHD"/>
    <property type="match status" value="1"/>
</dbReference>
<dbReference type="InterPro" id="IPR026937">
    <property type="entry name" value="SBNO_Helicase_C_dom"/>
</dbReference>
<dbReference type="PROSITE" id="PS50016">
    <property type="entry name" value="ZF_PHD_2"/>
    <property type="match status" value="1"/>
</dbReference>